<reference evidence="3" key="1">
    <citation type="submission" date="2013-04" db="EMBL/GenBank/DDBJ databases">
        <authorList>
            <person name="Qu J."/>
            <person name="Murali S.C."/>
            <person name="Bandaranaike D."/>
            <person name="Bellair M."/>
            <person name="Blankenburg K."/>
            <person name="Chao H."/>
            <person name="Dinh H."/>
            <person name="Doddapaneni H."/>
            <person name="Downs B."/>
            <person name="Dugan-Rocha S."/>
            <person name="Elkadiri S."/>
            <person name="Gnanaolivu R.D."/>
            <person name="Hernandez B."/>
            <person name="Javaid M."/>
            <person name="Jayaseelan J.C."/>
            <person name="Lee S."/>
            <person name="Li M."/>
            <person name="Ming W."/>
            <person name="Munidasa M."/>
            <person name="Muniz J."/>
            <person name="Nguyen L."/>
            <person name="Ongeri F."/>
            <person name="Osuji N."/>
            <person name="Pu L.-L."/>
            <person name="Puazo M."/>
            <person name="Qu C."/>
            <person name="Quiroz J."/>
            <person name="Raj R."/>
            <person name="Weissenberger G."/>
            <person name="Xin Y."/>
            <person name="Zou X."/>
            <person name="Han Y."/>
            <person name="Richards S."/>
            <person name="Worley K."/>
            <person name="Muzny D."/>
            <person name="Gibbs R."/>
        </authorList>
    </citation>
    <scope>NUCLEOTIDE SEQUENCE</scope>
    <source>
        <strain evidence="3">Sampled in the wild</strain>
    </source>
</reference>
<keyword evidence="4" id="KW-1185">Reference proteome</keyword>
<sequence length="753" mass="87371">MCVEEKENLKSVYSEQIKEIEEISEKFKSIEKEYKNDIDQLEEMVTEERNQRNKIISEANALHCILNDKLDEMDKKLQLETEKVSALEQQLLLSSEKVNTLTVEKSEVVKELSLSKSRYLELESQILDERLKQEKELTDISTELSEEREKHNLLKQQYQDAQKNLIELDRVKGCIIDENSLLMDSLKKLEILNESHSEELKKIKDDYSLLMKEKEQLMVEKVEIEELLTNMRKIEKDYEIVTAERQMIKQELDHANENIAVLESSNKTNEEIIHECDKEKERLKQEIEGLNHNIEIFNDRISCANTLEEDLKKEILNLNEELQTERNQVYHLQSKLDIDTSELSTLLEKEKSALATKELEIKSLSDEILQSNKIINDLQDQLKANIEQISSLDNENGLLKQSISSGIEKMDHLKEQLKIESESKNELTKEIEDLKMEINSSTVSIEKMRNENVALEEKLDSLNQALTKVTEEKRNFSKKCLSLEKENETIKNKSDSEIKEMVAVLEKYKRECDEIVSQKEAKISSLLVDMDEIKKKKEHLEEEIMEKTLQVKMMDLELKLTAKDKEIAEKEVALLKNDSSQGDKIFSTPSRIKSPKVDGRKTPKMNKSPVQPKLYQSPGTPLRKESNTPGGMKKQVTFQEESSDTDASSVDAMILDNADLITRFEALERGVKVMTPIRVLPSPKNRKKRMEKHFKDEDKNSELMMKKARVNKQDYEETPRKNLAGILKPLRQFKDGSKNTGLDLDELFEMVED</sequence>
<evidence type="ECO:0000256" key="2">
    <source>
        <dbReference type="SAM" id="MobiDB-lite"/>
    </source>
</evidence>
<reference evidence="3" key="2">
    <citation type="submission" date="2017-10" db="EMBL/GenBank/DDBJ databases">
        <title>Ladona fulva Genome sequencing and assembly.</title>
        <authorList>
            <person name="Murali S."/>
            <person name="Richards S."/>
            <person name="Bandaranaike D."/>
            <person name="Bellair M."/>
            <person name="Blankenburg K."/>
            <person name="Chao H."/>
            <person name="Dinh H."/>
            <person name="Doddapaneni H."/>
            <person name="Dugan-Rocha S."/>
            <person name="Elkadiri S."/>
            <person name="Gnanaolivu R."/>
            <person name="Hernandez B."/>
            <person name="Skinner E."/>
            <person name="Javaid M."/>
            <person name="Lee S."/>
            <person name="Li M."/>
            <person name="Ming W."/>
            <person name="Munidasa M."/>
            <person name="Muniz J."/>
            <person name="Nguyen L."/>
            <person name="Hughes D."/>
            <person name="Osuji N."/>
            <person name="Pu L.-L."/>
            <person name="Puazo M."/>
            <person name="Qu C."/>
            <person name="Quiroz J."/>
            <person name="Raj R."/>
            <person name="Weissenberger G."/>
            <person name="Xin Y."/>
            <person name="Zou X."/>
            <person name="Han Y."/>
            <person name="Worley K."/>
            <person name="Muzny D."/>
            <person name="Gibbs R."/>
        </authorList>
    </citation>
    <scope>NUCLEOTIDE SEQUENCE</scope>
    <source>
        <strain evidence="3">Sampled in the wild</strain>
    </source>
</reference>
<feature type="coiled-coil region" evidence="1">
    <location>
        <begin position="130"/>
        <end position="578"/>
    </location>
</feature>
<protein>
    <submittedName>
        <fullName evidence="3">Uncharacterized protein</fullName>
    </submittedName>
</protein>
<dbReference type="Proteomes" id="UP000792457">
    <property type="component" value="Unassembled WGS sequence"/>
</dbReference>
<feature type="compositionally biased region" description="Polar residues" evidence="2">
    <location>
        <begin position="636"/>
        <end position="648"/>
    </location>
</feature>
<comment type="caution">
    <text evidence="3">The sequence shown here is derived from an EMBL/GenBank/DDBJ whole genome shotgun (WGS) entry which is preliminary data.</text>
</comment>
<organism evidence="3 4">
    <name type="scientific">Ladona fulva</name>
    <name type="common">Scarce chaser dragonfly</name>
    <name type="synonym">Libellula fulva</name>
    <dbReference type="NCBI Taxonomy" id="123851"/>
    <lineage>
        <taxon>Eukaryota</taxon>
        <taxon>Metazoa</taxon>
        <taxon>Ecdysozoa</taxon>
        <taxon>Arthropoda</taxon>
        <taxon>Hexapoda</taxon>
        <taxon>Insecta</taxon>
        <taxon>Pterygota</taxon>
        <taxon>Palaeoptera</taxon>
        <taxon>Odonata</taxon>
        <taxon>Epiprocta</taxon>
        <taxon>Anisoptera</taxon>
        <taxon>Libelluloidea</taxon>
        <taxon>Libellulidae</taxon>
        <taxon>Ladona</taxon>
    </lineage>
</organism>
<feature type="region of interest" description="Disordered" evidence="2">
    <location>
        <begin position="583"/>
        <end position="650"/>
    </location>
</feature>
<feature type="coiled-coil region" evidence="1">
    <location>
        <begin position="3"/>
        <end position="90"/>
    </location>
</feature>
<evidence type="ECO:0000313" key="3">
    <source>
        <dbReference type="EMBL" id="KAG8222681.1"/>
    </source>
</evidence>
<gene>
    <name evidence="3" type="ORF">J437_LFUL015878</name>
</gene>
<proteinExistence type="predicted"/>
<evidence type="ECO:0000256" key="1">
    <source>
        <dbReference type="SAM" id="Coils"/>
    </source>
</evidence>
<dbReference type="OrthoDB" id="10255522at2759"/>
<evidence type="ECO:0000313" key="4">
    <source>
        <dbReference type="Proteomes" id="UP000792457"/>
    </source>
</evidence>
<keyword evidence="1" id="KW-0175">Coiled coil</keyword>
<dbReference type="EMBL" id="KZ308141">
    <property type="protein sequence ID" value="KAG8222681.1"/>
    <property type="molecule type" value="Genomic_DNA"/>
</dbReference>
<name>A0A8K0NUS1_LADFU</name>
<accession>A0A8K0NUS1</accession>
<dbReference type="AlphaFoldDB" id="A0A8K0NUS1"/>